<dbReference type="AlphaFoldDB" id="A0A517R3H9"/>
<reference evidence="4 5" key="1">
    <citation type="submission" date="2019-02" db="EMBL/GenBank/DDBJ databases">
        <title>Deep-cultivation of Planctomycetes and their phenomic and genomic characterization uncovers novel biology.</title>
        <authorList>
            <person name="Wiegand S."/>
            <person name="Jogler M."/>
            <person name="Boedeker C."/>
            <person name="Pinto D."/>
            <person name="Vollmers J."/>
            <person name="Rivas-Marin E."/>
            <person name="Kohn T."/>
            <person name="Peeters S.H."/>
            <person name="Heuer A."/>
            <person name="Rast P."/>
            <person name="Oberbeckmann S."/>
            <person name="Bunk B."/>
            <person name="Jeske O."/>
            <person name="Meyerdierks A."/>
            <person name="Storesund J.E."/>
            <person name="Kallscheuer N."/>
            <person name="Luecker S."/>
            <person name="Lage O.M."/>
            <person name="Pohl T."/>
            <person name="Merkel B.J."/>
            <person name="Hornburger P."/>
            <person name="Mueller R.-W."/>
            <person name="Bruemmer F."/>
            <person name="Labrenz M."/>
            <person name="Spormann A.M."/>
            <person name="Op den Camp H."/>
            <person name="Overmann J."/>
            <person name="Amann R."/>
            <person name="Jetten M.S.M."/>
            <person name="Mascher T."/>
            <person name="Medema M.H."/>
            <person name="Devos D.P."/>
            <person name="Kaster A.-K."/>
            <person name="Ovreas L."/>
            <person name="Rohde M."/>
            <person name="Galperin M.Y."/>
            <person name="Jogler C."/>
        </authorList>
    </citation>
    <scope>NUCLEOTIDE SEQUENCE [LARGE SCALE GENOMIC DNA]</scope>
    <source>
        <strain evidence="4 5">Pan189</strain>
    </source>
</reference>
<evidence type="ECO:0000259" key="3">
    <source>
        <dbReference type="Pfam" id="PF13474"/>
    </source>
</evidence>
<evidence type="ECO:0000256" key="1">
    <source>
        <dbReference type="ARBA" id="ARBA00006817"/>
    </source>
</evidence>
<organism evidence="4 5">
    <name type="scientific">Stratiformator vulcanicus</name>
    <dbReference type="NCBI Taxonomy" id="2527980"/>
    <lineage>
        <taxon>Bacteria</taxon>
        <taxon>Pseudomonadati</taxon>
        <taxon>Planctomycetota</taxon>
        <taxon>Planctomycetia</taxon>
        <taxon>Planctomycetales</taxon>
        <taxon>Planctomycetaceae</taxon>
        <taxon>Stratiformator</taxon>
    </lineage>
</organism>
<gene>
    <name evidence="4" type="ORF">Pan189_28490</name>
</gene>
<evidence type="ECO:0000259" key="2">
    <source>
        <dbReference type="Pfam" id="PF08327"/>
    </source>
</evidence>
<feature type="domain" description="SnoaL-like" evidence="3">
    <location>
        <begin position="161"/>
        <end position="282"/>
    </location>
</feature>
<dbReference type="SUPFAM" id="SSF55961">
    <property type="entry name" value="Bet v1-like"/>
    <property type="match status" value="1"/>
</dbReference>
<dbReference type="Gene3D" id="3.30.530.20">
    <property type="match status" value="1"/>
</dbReference>
<dbReference type="Proteomes" id="UP000317318">
    <property type="component" value="Chromosome"/>
</dbReference>
<dbReference type="InterPro" id="IPR023393">
    <property type="entry name" value="START-like_dom_sf"/>
</dbReference>
<dbReference type="CDD" id="cd08894">
    <property type="entry name" value="SRPBCC_CalC_Aha1-like_1"/>
    <property type="match status" value="1"/>
</dbReference>
<dbReference type="SUPFAM" id="SSF54427">
    <property type="entry name" value="NTF2-like"/>
    <property type="match status" value="1"/>
</dbReference>
<dbReference type="KEGG" id="svp:Pan189_28490"/>
<proteinExistence type="inferred from homology"/>
<dbReference type="RefSeq" id="WP_310820481.1">
    <property type="nucleotide sequence ID" value="NZ_CP036268.1"/>
</dbReference>
<feature type="domain" description="Activator of Hsp90 ATPase homologue 1/2-like C-terminal" evidence="2">
    <location>
        <begin position="19"/>
        <end position="150"/>
    </location>
</feature>
<dbReference type="Gene3D" id="3.10.450.50">
    <property type="match status" value="1"/>
</dbReference>
<dbReference type="InterPro" id="IPR032710">
    <property type="entry name" value="NTF2-like_dom_sf"/>
</dbReference>
<dbReference type="Pfam" id="PF08327">
    <property type="entry name" value="AHSA1"/>
    <property type="match status" value="1"/>
</dbReference>
<dbReference type="Pfam" id="PF13474">
    <property type="entry name" value="SnoaL_3"/>
    <property type="match status" value="1"/>
</dbReference>
<comment type="similarity">
    <text evidence="1">Belongs to the AHA1 family.</text>
</comment>
<dbReference type="PANTHER" id="PTHR36929">
    <property type="entry name" value="ATTACHMENT SUBUNIT, PUTATIVE-RELATED"/>
    <property type="match status" value="1"/>
</dbReference>
<dbReference type="InterPro" id="IPR013538">
    <property type="entry name" value="ASHA1/2-like_C"/>
</dbReference>
<dbReference type="InterPro" id="IPR011944">
    <property type="entry name" value="Steroid_delta5-4_isomerase"/>
</dbReference>
<dbReference type="InterPro" id="IPR037401">
    <property type="entry name" value="SnoaL-like"/>
</dbReference>
<evidence type="ECO:0000313" key="5">
    <source>
        <dbReference type="Proteomes" id="UP000317318"/>
    </source>
</evidence>
<accession>A0A517R3H9</accession>
<evidence type="ECO:0000313" key="4">
    <source>
        <dbReference type="EMBL" id="QDT38455.1"/>
    </source>
</evidence>
<protein>
    <submittedName>
        <fullName evidence="4">Uncharacterized protein</fullName>
    </submittedName>
</protein>
<dbReference type="PANTHER" id="PTHR36929:SF5">
    <property type="entry name" value="BLR6751 PROTEIN"/>
    <property type="match status" value="1"/>
</dbReference>
<sequence length="296" mass="34028">MNTAQSTADREIVISRVLNAPPELVFDVWTDVEHISNWWGPEGFTTTTHEAAFEPGGTWHFTMHGPDGTDYPNRIMFDVLERPSRIEYRHTGEAATADVKFNSIVTFEAVEAGTRLTMRMVFDSAEIRDRTEREYGAVEGFQQTVNRLSRQVRHAQEKRAIEAVIGRWCETLSARDLDGLMELYAEDFVLYDAIPPYVSRGLAAYRQNWEQCLPYFPDEFGFDIREKEIEISDGLAVVHFILNFTSPEENHPATQTWMRATSCLRKTDTGWKYFHDHVSVPFNPETMAAVTDYEPN</sequence>
<name>A0A517R3H9_9PLAN</name>
<dbReference type="EMBL" id="CP036268">
    <property type="protein sequence ID" value="QDT38455.1"/>
    <property type="molecule type" value="Genomic_DNA"/>
</dbReference>
<dbReference type="NCBIfam" id="TIGR02246">
    <property type="entry name" value="SgcJ/EcaC family oxidoreductase"/>
    <property type="match status" value="1"/>
</dbReference>
<keyword evidence="5" id="KW-1185">Reference proteome</keyword>